<gene>
    <name evidence="3" type="ORF">K7X08_018010</name>
</gene>
<feature type="domain" description="DOG1" evidence="2">
    <location>
        <begin position="1"/>
        <end position="141"/>
    </location>
</feature>
<dbReference type="Proteomes" id="UP001152561">
    <property type="component" value="Unassembled WGS sequence"/>
</dbReference>
<keyword evidence="4" id="KW-1185">Reference proteome</keyword>
<dbReference type="AlphaFoldDB" id="A0A9Q1LV85"/>
<dbReference type="GO" id="GO:0006351">
    <property type="term" value="P:DNA-templated transcription"/>
    <property type="evidence" value="ECO:0007669"/>
    <property type="project" value="InterPro"/>
</dbReference>
<dbReference type="OrthoDB" id="542841at2759"/>
<protein>
    <recommendedName>
        <fullName evidence="2">DOG1 domain-containing protein</fullName>
    </recommendedName>
</protein>
<dbReference type="EMBL" id="JAJAGQ010000013">
    <property type="protein sequence ID" value="KAJ8545427.1"/>
    <property type="molecule type" value="Genomic_DNA"/>
</dbReference>
<reference evidence="4" key="1">
    <citation type="journal article" date="2023" name="Proc. Natl. Acad. Sci. U.S.A.">
        <title>Genomic and structural basis for evolution of tropane alkaloid biosynthesis.</title>
        <authorList>
            <person name="Wanga Y.-J."/>
            <person name="Taina T."/>
            <person name="Yua J.-Y."/>
            <person name="Lia J."/>
            <person name="Xua B."/>
            <person name="Chenc J."/>
            <person name="D'Auriad J.C."/>
            <person name="Huanga J.-P."/>
            <person name="Huanga S.-X."/>
        </authorList>
    </citation>
    <scope>NUCLEOTIDE SEQUENCE [LARGE SCALE GENOMIC DNA]</scope>
    <source>
        <strain evidence="4">cv. KIB-2019</strain>
    </source>
</reference>
<dbReference type="GO" id="GO:0043565">
    <property type="term" value="F:sequence-specific DNA binding"/>
    <property type="evidence" value="ECO:0007669"/>
    <property type="project" value="InterPro"/>
</dbReference>
<proteinExistence type="predicted"/>
<name>A0A9Q1LV85_9SOLA</name>
<sequence length="287" mass="32096">MNFESHLSEFLEVERFGDLSELTGKQLRMIDESQGKTIREERKLSTRLASLQEDIVDKPLASKMKKEGDDDDHECENADEALNEHSHYMAGVMEEADELRMKTLKEIVLSILAPVHAVEYLAATKRISLVELKAYTKDLGYTNFIGFYYKRVGGSEFIQVNSDSQLLGVVADLKHGDEFDVFVIHGIDDLEFIPQPIGLLVGSEGDPTDEARATHVGRDINIDKNETKLFSKEAETGSNGSKTDLNEGQANLNGAETNINGDESDFASDEPDDDQFKILMIQMLMKN</sequence>
<feature type="compositionally biased region" description="Acidic residues" evidence="1">
    <location>
        <begin position="262"/>
        <end position="271"/>
    </location>
</feature>
<feature type="compositionally biased region" description="Polar residues" evidence="1">
    <location>
        <begin position="236"/>
        <end position="261"/>
    </location>
</feature>
<dbReference type="PROSITE" id="PS51806">
    <property type="entry name" value="DOG1"/>
    <property type="match status" value="1"/>
</dbReference>
<dbReference type="InterPro" id="IPR025422">
    <property type="entry name" value="TGA_domain"/>
</dbReference>
<evidence type="ECO:0000313" key="3">
    <source>
        <dbReference type="EMBL" id="KAJ8545427.1"/>
    </source>
</evidence>
<comment type="caution">
    <text evidence="3">The sequence shown here is derived from an EMBL/GenBank/DDBJ whole genome shotgun (WGS) entry which is preliminary data.</text>
</comment>
<dbReference type="InterPro" id="IPR051886">
    <property type="entry name" value="Seed_Dev/Stress_Resp_Reg"/>
</dbReference>
<accession>A0A9Q1LV85</accession>
<feature type="region of interest" description="Disordered" evidence="1">
    <location>
        <begin position="232"/>
        <end position="271"/>
    </location>
</feature>
<evidence type="ECO:0000313" key="4">
    <source>
        <dbReference type="Proteomes" id="UP001152561"/>
    </source>
</evidence>
<organism evidence="3 4">
    <name type="scientific">Anisodus acutangulus</name>
    <dbReference type="NCBI Taxonomy" id="402998"/>
    <lineage>
        <taxon>Eukaryota</taxon>
        <taxon>Viridiplantae</taxon>
        <taxon>Streptophyta</taxon>
        <taxon>Embryophyta</taxon>
        <taxon>Tracheophyta</taxon>
        <taxon>Spermatophyta</taxon>
        <taxon>Magnoliopsida</taxon>
        <taxon>eudicotyledons</taxon>
        <taxon>Gunneridae</taxon>
        <taxon>Pentapetalae</taxon>
        <taxon>asterids</taxon>
        <taxon>lamiids</taxon>
        <taxon>Solanales</taxon>
        <taxon>Solanaceae</taxon>
        <taxon>Solanoideae</taxon>
        <taxon>Hyoscyameae</taxon>
        <taxon>Anisodus</taxon>
    </lineage>
</organism>
<evidence type="ECO:0000256" key="1">
    <source>
        <dbReference type="SAM" id="MobiDB-lite"/>
    </source>
</evidence>
<dbReference type="PANTHER" id="PTHR46354:SF7">
    <property type="entry name" value="PROTEIN DOG1-LIKE 1"/>
    <property type="match status" value="1"/>
</dbReference>
<evidence type="ECO:0000259" key="2">
    <source>
        <dbReference type="PROSITE" id="PS51806"/>
    </source>
</evidence>
<dbReference type="PANTHER" id="PTHR46354">
    <property type="entry name" value="DOG1 DOMAIN-CONTAINING PROTEIN"/>
    <property type="match status" value="1"/>
</dbReference>